<dbReference type="STRING" id="1605367.AFM12_09170"/>
<organism evidence="5 6">
    <name type="scientific">Jiulongibacter sediminis</name>
    <dbReference type="NCBI Taxonomy" id="1605367"/>
    <lineage>
        <taxon>Bacteria</taxon>
        <taxon>Pseudomonadati</taxon>
        <taxon>Bacteroidota</taxon>
        <taxon>Cytophagia</taxon>
        <taxon>Cytophagales</taxon>
        <taxon>Leadbetterellaceae</taxon>
        <taxon>Jiulongibacter</taxon>
    </lineage>
</organism>
<comment type="caution">
    <text evidence="5">The sequence shown here is derived from an EMBL/GenBank/DDBJ whole genome shotgun (WGS) entry which is preliminary data.</text>
</comment>
<dbReference type="PANTHER" id="PTHR16026">
    <property type="entry name" value="CARTILAGE ACIDIC PROTEIN 1"/>
    <property type="match status" value="1"/>
</dbReference>
<reference evidence="5 6" key="1">
    <citation type="submission" date="2015-07" db="EMBL/GenBank/DDBJ databases">
        <title>The draft genome sequence of Leadbetterella sp. JN14-9.</title>
        <authorList>
            <person name="Liu Y."/>
            <person name="Du J."/>
            <person name="Shao Z."/>
        </authorList>
    </citation>
    <scope>NUCLEOTIDE SEQUENCE [LARGE SCALE GENOMIC DNA]</scope>
    <source>
        <strain evidence="5 6">JN14-9</strain>
    </source>
</reference>
<dbReference type="PATRIC" id="fig|1605367.3.peg.3218"/>
<dbReference type="SMART" id="SM00191">
    <property type="entry name" value="Int_alpha"/>
    <property type="match status" value="3"/>
</dbReference>
<evidence type="ECO:0000259" key="4">
    <source>
        <dbReference type="Pfam" id="PF07593"/>
    </source>
</evidence>
<proteinExistence type="predicted"/>
<keyword evidence="6" id="KW-1185">Reference proteome</keyword>
<name>A0A0P7C271_9BACT</name>
<dbReference type="Proteomes" id="UP000050454">
    <property type="component" value="Unassembled WGS sequence"/>
</dbReference>
<dbReference type="Pfam" id="PF07593">
    <property type="entry name" value="UnbV_ASPIC"/>
    <property type="match status" value="1"/>
</dbReference>
<evidence type="ECO:0000313" key="5">
    <source>
        <dbReference type="EMBL" id="KPM48744.1"/>
    </source>
</evidence>
<keyword evidence="2" id="KW-0677">Repeat</keyword>
<dbReference type="InterPro" id="IPR011519">
    <property type="entry name" value="UnbV_ASPIC"/>
</dbReference>
<gene>
    <name evidence="5" type="ORF">AFM12_09170</name>
</gene>
<feature type="domain" description="ASPIC/UnbV" evidence="4">
    <location>
        <begin position="523"/>
        <end position="589"/>
    </location>
</feature>
<dbReference type="Pfam" id="PF13517">
    <property type="entry name" value="FG-GAP_3"/>
    <property type="match status" value="7"/>
</dbReference>
<keyword evidence="1" id="KW-0732">Signal</keyword>
<evidence type="ECO:0000256" key="2">
    <source>
        <dbReference type="ARBA" id="ARBA00022737"/>
    </source>
</evidence>
<dbReference type="InterPro" id="IPR013517">
    <property type="entry name" value="FG-GAP"/>
</dbReference>
<dbReference type="InterPro" id="IPR028994">
    <property type="entry name" value="Integrin_alpha_N"/>
</dbReference>
<keyword evidence="3" id="KW-0325">Glycoprotein</keyword>
<evidence type="ECO:0000313" key="6">
    <source>
        <dbReference type="Proteomes" id="UP000050454"/>
    </source>
</evidence>
<dbReference type="EMBL" id="LGTQ01000006">
    <property type="protein sequence ID" value="KPM48744.1"/>
    <property type="molecule type" value="Genomic_DNA"/>
</dbReference>
<dbReference type="AlphaFoldDB" id="A0A0P7C271"/>
<evidence type="ECO:0000256" key="3">
    <source>
        <dbReference type="ARBA" id="ARBA00023180"/>
    </source>
</evidence>
<dbReference type="InterPro" id="IPR027039">
    <property type="entry name" value="Crtac1"/>
</dbReference>
<dbReference type="Gene3D" id="2.130.10.130">
    <property type="entry name" value="Integrin alpha, N-terminal"/>
    <property type="match status" value="3"/>
</dbReference>
<sequence>MTVRRSLLHFYGLLFIVFLTFSCEKRPKKLFKLLSPERTGIDFNNRVIENDSMNMLTFTNFYTGAGVGVGDINNDGLQDIFFGSNMESGRLYLNKGDLKFEDITNSAGVETDRWITGVSMVDINQDGNLDIYLSVSGPKRDFQNNENMLFINNGDLTFTEQGAEYNLNDSSQTTHGSFFDFDKDGDLDLFSIINPTDYPLNFMGRVTPKKINGEASSTDKLFRNNGDGTFSDVSREAGILIEGYSLGVNTSDFNHDGWVDVFVSNDFSTNDLLYINNGDGTFTNQAKSFFKHTSFASMGNDAGDINNDGLQDLVVVDMYPEDNYREKTLIPGMSYNTFQNMINQGYEPQYGRNVLQVNNGNGTFSEIGQLAGIDKTDWSWSTLFADFDNNGFKDLFVANGFTRDVGNLDFMKFKKLSPFADPDADPADHYKAILDQPGVPLNNYIFKNNGDLTFSKVMEEWGLDTKSFSNGAATADLDNDGDIDLVVNNTNSAAFIYENQSNKLSGNHYLSIKLIGDDDNEGAYGSKVTLTYDDQIQYQEVNPYRGYQSSVDSKLHFGLGAVDKIDKLEIIWPDGNITSISNPVIDTLLVLKYSNNTLQREDTGSEEFPMFSHIAKDLKIDYRHEEDYFIDFSMQPLLPHMHSKMGPSLAVGDINGDSLEDFFVGSANGRNAHFFIAEANGTFRQSTFPHDKNDEDTGALLHDFDQDGDNDLYVVSGGNRSERGEQLSYQDRLYLNDGKGNFTRAVNHLPEINSSGSCVVGADYDKDGDLDLFVGGRFVPGLYPTMPESYLLNNKGGKFTNVSSSVDGLANIGMVSSAIWTDYNNDTWVDLILVGEWMQITLFENQKGRLVNRTPGSGLEKVYGWWNSIVSGDFDKDGDMDYIVGNLGLNTNYEASEVKPLRLYAKDFDKNGVLDPIMSQYYPDGRNYPLPLRDAITEQIPILKQIINTYDDYGKRPLESVFDKDILQDAQLLKANTLKSSYIENLGGGKFKIHDLPIVVQMAPIYGMVVDDFNSDGNPDVLAVGNSYAPHVQVGRCDASTGALLLGDGKGSFKVVRGNQNGLNADKDAKALVTISLSGRQAYIVSNNADYLQIVQNVKGQNLKVFTPSPSDIAGIVKLKDGTSYRIEFHFGSGFLSQGSRKFLVNSEIAEDFELLKME</sequence>
<accession>A0A0P7C271</accession>
<dbReference type="SUPFAM" id="SSF69318">
    <property type="entry name" value="Integrin alpha N-terminal domain"/>
    <property type="match status" value="3"/>
</dbReference>
<dbReference type="PROSITE" id="PS51257">
    <property type="entry name" value="PROKAR_LIPOPROTEIN"/>
    <property type="match status" value="1"/>
</dbReference>
<evidence type="ECO:0000256" key="1">
    <source>
        <dbReference type="ARBA" id="ARBA00022729"/>
    </source>
</evidence>
<protein>
    <recommendedName>
        <fullName evidence="4">ASPIC/UnbV domain-containing protein</fullName>
    </recommendedName>
</protein>
<dbReference type="PANTHER" id="PTHR16026:SF0">
    <property type="entry name" value="CARTILAGE ACIDIC PROTEIN 1"/>
    <property type="match status" value="1"/>
</dbReference>
<dbReference type="InterPro" id="IPR013519">
    <property type="entry name" value="Int_alpha_beta-p"/>
</dbReference>